<dbReference type="AlphaFoldDB" id="A0A448WZA0"/>
<keyword evidence="6 7" id="KW-0788">Thiol protease</keyword>
<evidence type="ECO:0000259" key="9">
    <source>
        <dbReference type="PROSITE" id="PS50235"/>
    </source>
</evidence>
<dbReference type="PROSITE" id="PS50144">
    <property type="entry name" value="MATH"/>
    <property type="match status" value="1"/>
</dbReference>
<dbReference type="EC" id="3.4.19.12" evidence="7"/>
<dbReference type="PANTHER" id="PTHR24006:SF644">
    <property type="entry name" value="UBIQUITIN CARBOXYL-TERMINAL HYDROLASE 7"/>
    <property type="match status" value="1"/>
</dbReference>
<dbReference type="GO" id="GO:0031647">
    <property type="term" value="P:regulation of protein stability"/>
    <property type="evidence" value="ECO:0007669"/>
    <property type="project" value="TreeGrafter"/>
</dbReference>
<feature type="domain" description="USP" evidence="9">
    <location>
        <begin position="125"/>
        <end position="417"/>
    </location>
</feature>
<dbReference type="GO" id="GO:0005634">
    <property type="term" value="C:nucleus"/>
    <property type="evidence" value="ECO:0007669"/>
    <property type="project" value="TreeGrafter"/>
</dbReference>
<dbReference type="OrthoDB" id="289038at2759"/>
<accession>A0A448WZA0</accession>
<keyword evidence="5 7" id="KW-0378">Hydrolase</keyword>
<keyword evidence="3 7" id="KW-0645">Protease</keyword>
<dbReference type="Pfam" id="PF00443">
    <property type="entry name" value="UCH"/>
    <property type="match status" value="1"/>
</dbReference>
<dbReference type="PROSITE" id="PS00972">
    <property type="entry name" value="USP_1"/>
    <property type="match status" value="1"/>
</dbReference>
<dbReference type="InterPro" id="IPR008974">
    <property type="entry name" value="TRAF-like"/>
</dbReference>
<keyword evidence="11" id="KW-1185">Reference proteome</keyword>
<dbReference type="PANTHER" id="PTHR24006">
    <property type="entry name" value="UBIQUITIN CARBOXYL-TERMINAL HYDROLASE"/>
    <property type="match status" value="1"/>
</dbReference>
<dbReference type="Gene3D" id="2.60.210.10">
    <property type="entry name" value="Apoptosis, Tumor Necrosis Factor Receptor Associated Protein 2, Chain A"/>
    <property type="match status" value="1"/>
</dbReference>
<dbReference type="CDD" id="cd02659">
    <property type="entry name" value="peptidase_C19C"/>
    <property type="match status" value="1"/>
</dbReference>
<sequence>MIRCLPWKILCIFHKWDNKKASIGVFVQCNADSQSLTWTCSAKAKIVLCAQRLGCEDKVMNIHHMFTHKENDWGYVNFINYDELYNPERGFISDDCTESILIKAYVRAEAPHGADWDSRQHTGFVGLKNQGATCYLNSLLQALYCTNKLRKAVFLMPTESDDDQTSVPLALQRVFYELQFNDKCVGTKKLTKSFGWDTFDSFMQHDAQELCRVLLDNLEDKMKGTTVEDVIPGLFCGKMLSYIRCTNVEYESKREENFYDIQLKVKGNHSIQDAFHEYIEVETLANENKYDAGAFGLQEAAKGVIFLRFPPVLYLQLMRFMYDFNADTNVKINDRFEFPYLLNLDAYLHEKDKQPADYFLHAVLVHSGDNHGGHYVAYINPRGDNIWYQFDDDVVSRCSPRDAIDMVNFSQCYTSMF</sequence>
<dbReference type="PROSITE" id="PS50235">
    <property type="entry name" value="USP_3"/>
    <property type="match status" value="1"/>
</dbReference>
<dbReference type="GO" id="GO:0016579">
    <property type="term" value="P:protein deubiquitination"/>
    <property type="evidence" value="ECO:0007669"/>
    <property type="project" value="InterPro"/>
</dbReference>
<dbReference type="SUPFAM" id="SSF49599">
    <property type="entry name" value="TRAF domain-like"/>
    <property type="match status" value="1"/>
</dbReference>
<dbReference type="SUPFAM" id="SSF54001">
    <property type="entry name" value="Cysteine proteinases"/>
    <property type="match status" value="1"/>
</dbReference>
<keyword evidence="4 7" id="KW-0833">Ubl conjugation pathway</keyword>
<dbReference type="Gene3D" id="3.90.70.10">
    <property type="entry name" value="Cysteine proteinases"/>
    <property type="match status" value="1"/>
</dbReference>
<evidence type="ECO:0000256" key="4">
    <source>
        <dbReference type="ARBA" id="ARBA00022786"/>
    </source>
</evidence>
<evidence type="ECO:0000256" key="1">
    <source>
        <dbReference type="ARBA" id="ARBA00000707"/>
    </source>
</evidence>
<gene>
    <name evidence="10" type="ORF">PXEA_LOCUS17344</name>
</gene>
<dbReference type="PROSITE" id="PS00973">
    <property type="entry name" value="USP_2"/>
    <property type="match status" value="1"/>
</dbReference>
<dbReference type="EMBL" id="CAAALY010064702">
    <property type="protein sequence ID" value="VEL23904.1"/>
    <property type="molecule type" value="Genomic_DNA"/>
</dbReference>
<evidence type="ECO:0000256" key="6">
    <source>
        <dbReference type="ARBA" id="ARBA00022807"/>
    </source>
</evidence>
<dbReference type="GO" id="GO:0005829">
    <property type="term" value="C:cytosol"/>
    <property type="evidence" value="ECO:0007669"/>
    <property type="project" value="TreeGrafter"/>
</dbReference>
<dbReference type="InterPro" id="IPR050164">
    <property type="entry name" value="Peptidase_C19"/>
</dbReference>
<comment type="caution">
    <text evidence="10">The sequence shown here is derived from an EMBL/GenBank/DDBJ whole genome shotgun (WGS) entry which is preliminary data.</text>
</comment>
<dbReference type="InterPro" id="IPR038765">
    <property type="entry name" value="Papain-like_cys_pep_sf"/>
</dbReference>
<dbReference type="GO" id="GO:0006508">
    <property type="term" value="P:proteolysis"/>
    <property type="evidence" value="ECO:0007669"/>
    <property type="project" value="UniProtKB-KW"/>
</dbReference>
<comment type="catalytic activity">
    <reaction evidence="1 7">
        <text>Thiol-dependent hydrolysis of ester, thioester, amide, peptide and isopeptide bonds formed by the C-terminal Gly of ubiquitin (a 76-residue protein attached to proteins as an intracellular targeting signal).</text>
        <dbReference type="EC" id="3.4.19.12"/>
    </reaction>
</comment>
<name>A0A448WZA0_9PLAT</name>
<dbReference type="GO" id="GO:0004843">
    <property type="term" value="F:cysteine-type deubiquitinase activity"/>
    <property type="evidence" value="ECO:0007669"/>
    <property type="project" value="UniProtKB-UniRule"/>
</dbReference>
<organism evidence="10 11">
    <name type="scientific">Protopolystoma xenopodis</name>
    <dbReference type="NCBI Taxonomy" id="117903"/>
    <lineage>
        <taxon>Eukaryota</taxon>
        <taxon>Metazoa</taxon>
        <taxon>Spiralia</taxon>
        <taxon>Lophotrochozoa</taxon>
        <taxon>Platyhelminthes</taxon>
        <taxon>Monogenea</taxon>
        <taxon>Polyopisthocotylea</taxon>
        <taxon>Polystomatidea</taxon>
        <taxon>Polystomatidae</taxon>
        <taxon>Protopolystoma</taxon>
    </lineage>
</organism>
<dbReference type="Pfam" id="PF22486">
    <property type="entry name" value="MATH_2"/>
    <property type="match status" value="1"/>
</dbReference>
<evidence type="ECO:0000256" key="7">
    <source>
        <dbReference type="RuleBase" id="RU366025"/>
    </source>
</evidence>
<feature type="domain" description="MATH" evidence="8">
    <location>
        <begin position="1"/>
        <end position="103"/>
    </location>
</feature>
<dbReference type="InterPro" id="IPR001394">
    <property type="entry name" value="Peptidase_C19_UCH"/>
</dbReference>
<evidence type="ECO:0000259" key="8">
    <source>
        <dbReference type="PROSITE" id="PS50144"/>
    </source>
</evidence>
<evidence type="ECO:0000313" key="10">
    <source>
        <dbReference type="EMBL" id="VEL23904.1"/>
    </source>
</evidence>
<dbReference type="InterPro" id="IPR028889">
    <property type="entry name" value="USP"/>
</dbReference>
<comment type="similarity">
    <text evidence="2 7">Belongs to the peptidase C19 family.</text>
</comment>
<protein>
    <recommendedName>
        <fullName evidence="7">Ubiquitin carboxyl-terminal hydrolase</fullName>
        <ecNumber evidence="7">3.4.19.12</ecNumber>
    </recommendedName>
</protein>
<proteinExistence type="inferred from homology"/>
<evidence type="ECO:0000256" key="3">
    <source>
        <dbReference type="ARBA" id="ARBA00022670"/>
    </source>
</evidence>
<dbReference type="InterPro" id="IPR018200">
    <property type="entry name" value="USP_CS"/>
</dbReference>
<evidence type="ECO:0000256" key="5">
    <source>
        <dbReference type="ARBA" id="ARBA00022801"/>
    </source>
</evidence>
<evidence type="ECO:0000313" key="11">
    <source>
        <dbReference type="Proteomes" id="UP000784294"/>
    </source>
</evidence>
<dbReference type="InterPro" id="IPR002083">
    <property type="entry name" value="MATH/TRAF_dom"/>
</dbReference>
<dbReference type="Proteomes" id="UP000784294">
    <property type="component" value="Unassembled WGS sequence"/>
</dbReference>
<dbReference type="FunFam" id="3.90.70.10:FF:000044">
    <property type="entry name" value="Ubiquitin carboxyl-terminal hydrolase 13"/>
    <property type="match status" value="1"/>
</dbReference>
<reference evidence="10" key="1">
    <citation type="submission" date="2018-11" db="EMBL/GenBank/DDBJ databases">
        <authorList>
            <consortium name="Pathogen Informatics"/>
        </authorList>
    </citation>
    <scope>NUCLEOTIDE SEQUENCE</scope>
</reference>
<evidence type="ECO:0000256" key="2">
    <source>
        <dbReference type="ARBA" id="ARBA00009085"/>
    </source>
</evidence>